<name>A0A6I8NSD9_ORNAN</name>
<proteinExistence type="inferred from homology"/>
<evidence type="ECO:0000259" key="9">
    <source>
        <dbReference type="SMART" id="SM00645"/>
    </source>
</evidence>
<evidence type="ECO:0000259" key="10">
    <source>
        <dbReference type="SMART" id="SM00848"/>
    </source>
</evidence>
<evidence type="ECO:0008006" key="13">
    <source>
        <dbReference type="Google" id="ProtNLM"/>
    </source>
</evidence>
<dbReference type="AlphaFoldDB" id="A0A6I8NSD9"/>
<evidence type="ECO:0000256" key="1">
    <source>
        <dbReference type="ARBA" id="ARBA00004371"/>
    </source>
</evidence>
<dbReference type="GO" id="GO:0005764">
    <property type="term" value="C:lysosome"/>
    <property type="evidence" value="ECO:0007669"/>
    <property type="project" value="UniProtKB-SubCell"/>
</dbReference>
<evidence type="ECO:0000256" key="3">
    <source>
        <dbReference type="ARBA" id="ARBA00022670"/>
    </source>
</evidence>
<evidence type="ECO:0000256" key="7">
    <source>
        <dbReference type="ARBA" id="ARBA00023157"/>
    </source>
</evidence>
<dbReference type="InterPro" id="IPR000668">
    <property type="entry name" value="Peptidase_C1A_C"/>
</dbReference>
<reference evidence="11" key="2">
    <citation type="submission" date="2025-09" db="UniProtKB">
        <authorList>
            <consortium name="Ensembl"/>
        </authorList>
    </citation>
    <scope>IDENTIFICATION</scope>
    <source>
        <strain evidence="11">Glennie</strain>
    </source>
</reference>
<dbReference type="InParanoid" id="A0A6I8NSD9"/>
<feature type="domain" description="Cathepsin propeptide inhibitor" evidence="10">
    <location>
        <begin position="342"/>
        <end position="398"/>
    </location>
</feature>
<evidence type="ECO:0000256" key="5">
    <source>
        <dbReference type="ARBA" id="ARBA00022807"/>
    </source>
</evidence>
<reference evidence="11" key="1">
    <citation type="submission" date="2025-08" db="UniProtKB">
        <authorList>
            <consortium name="Ensembl"/>
        </authorList>
    </citation>
    <scope>IDENTIFICATION</scope>
    <source>
        <strain evidence="11">Glennie</strain>
    </source>
</reference>
<dbReference type="Proteomes" id="UP000002279">
    <property type="component" value="Unplaced"/>
</dbReference>
<organism evidence="11 12">
    <name type="scientific">Ornithorhynchus anatinus</name>
    <name type="common">Duckbill platypus</name>
    <dbReference type="NCBI Taxonomy" id="9258"/>
    <lineage>
        <taxon>Eukaryota</taxon>
        <taxon>Metazoa</taxon>
        <taxon>Chordata</taxon>
        <taxon>Craniata</taxon>
        <taxon>Vertebrata</taxon>
        <taxon>Euteleostomi</taxon>
        <taxon>Mammalia</taxon>
        <taxon>Monotremata</taxon>
        <taxon>Ornithorhynchidae</taxon>
        <taxon>Ornithorhynchus</taxon>
    </lineage>
</organism>
<dbReference type="InterPro" id="IPR000169">
    <property type="entry name" value="Pept_cys_AS"/>
</dbReference>
<feature type="domain" description="Peptidase C1A papain C-terminal" evidence="9">
    <location>
        <begin position="426"/>
        <end position="607"/>
    </location>
</feature>
<evidence type="ECO:0000313" key="11">
    <source>
        <dbReference type="Ensembl" id="ENSOANP00000043906.1"/>
    </source>
</evidence>
<keyword evidence="5" id="KW-0788">Thiol protease</keyword>
<keyword evidence="3" id="KW-0645">Protease</keyword>
<dbReference type="InterPro" id="IPR039417">
    <property type="entry name" value="Peptidase_C1A_papain-like"/>
</dbReference>
<dbReference type="GO" id="GO:0006508">
    <property type="term" value="P:proteolysis"/>
    <property type="evidence" value="ECO:0007669"/>
    <property type="project" value="UniProtKB-KW"/>
</dbReference>
<keyword evidence="4" id="KW-0378">Hydrolase</keyword>
<dbReference type="SMART" id="SM00848">
    <property type="entry name" value="Inhibitor_I29"/>
    <property type="match status" value="1"/>
</dbReference>
<dbReference type="PROSITE" id="PS00139">
    <property type="entry name" value="THIOL_PROTEASE_CYS"/>
    <property type="match status" value="1"/>
</dbReference>
<keyword evidence="8" id="KW-0458">Lysosome</keyword>
<evidence type="ECO:0000256" key="4">
    <source>
        <dbReference type="ARBA" id="ARBA00022801"/>
    </source>
</evidence>
<dbReference type="Pfam" id="PF08246">
    <property type="entry name" value="Inhibitor_I29"/>
    <property type="match status" value="1"/>
</dbReference>
<comment type="subcellular location">
    <subcellularLocation>
        <location evidence="1">Lysosome</location>
    </subcellularLocation>
</comment>
<dbReference type="SUPFAM" id="SSF54001">
    <property type="entry name" value="Cysteine proteinases"/>
    <property type="match status" value="1"/>
</dbReference>
<evidence type="ECO:0000313" key="12">
    <source>
        <dbReference type="Proteomes" id="UP000002279"/>
    </source>
</evidence>
<dbReference type="FunFam" id="3.90.70.10:FF:000332">
    <property type="entry name" value="Cathepsin L1"/>
    <property type="match status" value="1"/>
</dbReference>
<dbReference type="InterPro" id="IPR038765">
    <property type="entry name" value="Papain-like_cys_pep_sf"/>
</dbReference>
<dbReference type="Bgee" id="ENSOANG00000040112">
    <property type="expression patterns" value="Expressed in liver and 2 other cell types or tissues"/>
</dbReference>
<keyword evidence="12" id="KW-1185">Reference proteome</keyword>
<evidence type="ECO:0000256" key="8">
    <source>
        <dbReference type="ARBA" id="ARBA00023228"/>
    </source>
</evidence>
<comment type="similarity">
    <text evidence="2">Belongs to the peptidase C1 family.</text>
</comment>
<dbReference type="GO" id="GO:0008234">
    <property type="term" value="F:cysteine-type peptidase activity"/>
    <property type="evidence" value="ECO:0007669"/>
    <property type="project" value="UniProtKB-KW"/>
</dbReference>
<accession>A0A6I8NSD9</accession>
<dbReference type="PANTHER" id="PTHR12411">
    <property type="entry name" value="CYSTEINE PROTEASE FAMILY C1-RELATED"/>
    <property type="match status" value="1"/>
</dbReference>
<dbReference type="Pfam" id="PF00112">
    <property type="entry name" value="Peptidase_C1"/>
    <property type="match status" value="1"/>
</dbReference>
<gene>
    <name evidence="11" type="primary">LOC100086836</name>
</gene>
<dbReference type="InterPro" id="IPR013201">
    <property type="entry name" value="Prot_inhib_I29"/>
</dbReference>
<protein>
    <recommendedName>
        <fullName evidence="13">Counting factor associated protein D</fullName>
    </recommendedName>
</protein>
<sequence length="610" mass="67492">ARQTAGTVSICCRLVHPKRLVQCSAHSKRSINTIELKIESVQFDLLASTPALSTVPGLERDDSVHVTHGFPLPSQGCSLCPTLKSGSPSRPGWTWPGGGAAFSITTVGALDRWGGWVGRRWKRGGIPASFSSTRGREGDLSSWLEGWWWQGPDPPSRPRRPVPFPPGQVVTYQFSHERPFGVGYKVTPETTAAGENVRRCFRVNGTKAHPIRVQSVLPNLEGFQVVGHEHLGGQKCSVLQNETHWGLRRNVYTLWLAGGPPGLRLPVRYAVRGFSRLLGSHYDKYQLDYSNFSQHYSPEDVFSLPDRVPCGGVPSPEVKHHMQVNPMWDFVAREEDRAHRLFEHFRHRHGRRYGDAAELEHRRRNFLHNLRFIDSHNRANRPFRLAPNHLTDRTPGELAALRGRLRSSRPNHGQPFPHEQLANVALPESLDWRLYGAVTPVKDQAVCGSCWSFATTGTLEGALFLKTGELVPLSQQMLIDCSWDVGNFGCDGGLEWQAFDWIQGHGGLASADSYGPYEGQNGVCHSNTSTAAIRIVGYVNVPPANPTALKLALLRHGPVAVNVDASPRSFAFYANGIYYEPQCGERPAPASPDEGWGWGFLQAVKGTGLA</sequence>
<dbReference type="InterPro" id="IPR013128">
    <property type="entry name" value="Peptidase_C1A"/>
</dbReference>
<keyword evidence="6" id="KW-0865">Zymogen</keyword>
<keyword evidence="7" id="KW-1015">Disulfide bond</keyword>
<dbReference type="GeneTree" id="ENSGT00940000163923"/>
<evidence type="ECO:0000256" key="6">
    <source>
        <dbReference type="ARBA" id="ARBA00023145"/>
    </source>
</evidence>
<dbReference type="SMART" id="SM00645">
    <property type="entry name" value="Pept_C1"/>
    <property type="match status" value="1"/>
</dbReference>
<dbReference type="Ensembl" id="ENSOANT00000065655.1">
    <property type="protein sequence ID" value="ENSOANP00000043906.1"/>
    <property type="gene ID" value="ENSOANG00000040112.1"/>
</dbReference>
<dbReference type="CDD" id="cd02248">
    <property type="entry name" value="Peptidase_C1A"/>
    <property type="match status" value="1"/>
</dbReference>
<evidence type="ECO:0000256" key="2">
    <source>
        <dbReference type="ARBA" id="ARBA00008455"/>
    </source>
</evidence>
<dbReference type="Gene3D" id="3.90.70.10">
    <property type="entry name" value="Cysteine proteinases"/>
    <property type="match status" value="1"/>
</dbReference>